<evidence type="ECO:0000313" key="10">
    <source>
        <dbReference type="Proteomes" id="UP001265550"/>
    </source>
</evidence>
<evidence type="ECO:0000256" key="4">
    <source>
        <dbReference type="ARBA" id="ARBA00022982"/>
    </source>
</evidence>
<protein>
    <submittedName>
        <fullName evidence="9">Cytochrome c</fullName>
    </submittedName>
</protein>
<keyword evidence="1" id="KW-0813">Transport</keyword>
<evidence type="ECO:0000256" key="2">
    <source>
        <dbReference type="ARBA" id="ARBA00022617"/>
    </source>
</evidence>
<evidence type="ECO:0000256" key="3">
    <source>
        <dbReference type="ARBA" id="ARBA00022723"/>
    </source>
</evidence>
<dbReference type="Pfam" id="PF00034">
    <property type="entry name" value="Cytochrom_C"/>
    <property type="match status" value="1"/>
</dbReference>
<keyword evidence="2 6" id="KW-0349">Heme</keyword>
<dbReference type="RefSeq" id="WP_204732066.1">
    <property type="nucleotide sequence ID" value="NZ_JAVDWE010000010.1"/>
</dbReference>
<proteinExistence type="predicted"/>
<evidence type="ECO:0000256" key="1">
    <source>
        <dbReference type="ARBA" id="ARBA00022448"/>
    </source>
</evidence>
<organism evidence="9 10">
    <name type="scientific">Hydrogenophaga laconesensis</name>
    <dbReference type="NCBI Taxonomy" id="1805971"/>
    <lineage>
        <taxon>Bacteria</taxon>
        <taxon>Pseudomonadati</taxon>
        <taxon>Pseudomonadota</taxon>
        <taxon>Betaproteobacteria</taxon>
        <taxon>Burkholderiales</taxon>
        <taxon>Comamonadaceae</taxon>
        <taxon>Hydrogenophaga</taxon>
    </lineage>
</organism>
<accession>A0ABU1VEJ2</accession>
<dbReference type="EMBL" id="JAVDWE010000010">
    <property type="protein sequence ID" value="MDR7095760.1"/>
    <property type="molecule type" value="Genomic_DNA"/>
</dbReference>
<dbReference type="SUPFAM" id="SSF46626">
    <property type="entry name" value="Cytochrome c"/>
    <property type="match status" value="1"/>
</dbReference>
<sequence>MSRFIFSASLVIALSGATTLARAADVSAVAELARSSGCYSCHANGEKVVGPAFAAVAQKYAGQKDATADLAQSIQNGSTGKWGRIPMPGHASLPPADVKRLAEWVLTVKP</sequence>
<evidence type="ECO:0000256" key="6">
    <source>
        <dbReference type="PROSITE-ProRule" id="PRU00433"/>
    </source>
</evidence>
<feature type="signal peptide" evidence="7">
    <location>
        <begin position="1"/>
        <end position="23"/>
    </location>
</feature>
<keyword evidence="7" id="KW-0732">Signal</keyword>
<feature type="domain" description="Cytochrome c" evidence="8">
    <location>
        <begin position="24"/>
        <end position="109"/>
    </location>
</feature>
<dbReference type="Proteomes" id="UP001265550">
    <property type="component" value="Unassembled WGS sequence"/>
</dbReference>
<dbReference type="InterPro" id="IPR002324">
    <property type="entry name" value="Cyt_c_ID"/>
</dbReference>
<feature type="chain" id="PRO_5046471281" evidence="7">
    <location>
        <begin position="24"/>
        <end position="110"/>
    </location>
</feature>
<keyword evidence="5 6" id="KW-0408">Iron</keyword>
<reference evidence="9 10" key="1">
    <citation type="submission" date="2023-07" db="EMBL/GenBank/DDBJ databases">
        <title>Sorghum-associated microbial communities from plants grown in Nebraska, USA.</title>
        <authorList>
            <person name="Schachtman D."/>
        </authorList>
    </citation>
    <scope>NUCLEOTIDE SEQUENCE [LARGE SCALE GENOMIC DNA]</scope>
    <source>
        <strain evidence="9 10">BE240</strain>
    </source>
</reference>
<keyword evidence="3 6" id="KW-0479">Metal-binding</keyword>
<evidence type="ECO:0000256" key="7">
    <source>
        <dbReference type="SAM" id="SignalP"/>
    </source>
</evidence>
<keyword evidence="10" id="KW-1185">Reference proteome</keyword>
<dbReference type="PROSITE" id="PS51007">
    <property type="entry name" value="CYTC"/>
    <property type="match status" value="1"/>
</dbReference>
<keyword evidence="4" id="KW-0249">Electron transport</keyword>
<dbReference type="PRINTS" id="PR00606">
    <property type="entry name" value="CYTCHROMECID"/>
</dbReference>
<gene>
    <name evidence="9" type="ORF">J2X09_003512</name>
</gene>
<dbReference type="InterPro" id="IPR009056">
    <property type="entry name" value="Cyt_c-like_dom"/>
</dbReference>
<comment type="caution">
    <text evidence="9">The sequence shown here is derived from an EMBL/GenBank/DDBJ whole genome shotgun (WGS) entry which is preliminary data.</text>
</comment>
<dbReference type="Gene3D" id="1.10.760.10">
    <property type="entry name" value="Cytochrome c-like domain"/>
    <property type="match status" value="1"/>
</dbReference>
<name>A0ABU1VEJ2_9BURK</name>
<dbReference type="InterPro" id="IPR036909">
    <property type="entry name" value="Cyt_c-like_dom_sf"/>
</dbReference>
<evidence type="ECO:0000256" key="5">
    <source>
        <dbReference type="ARBA" id="ARBA00023004"/>
    </source>
</evidence>
<evidence type="ECO:0000313" key="9">
    <source>
        <dbReference type="EMBL" id="MDR7095760.1"/>
    </source>
</evidence>
<evidence type="ECO:0000259" key="8">
    <source>
        <dbReference type="PROSITE" id="PS51007"/>
    </source>
</evidence>